<name>A0A3M7RTG2_BRAPC</name>
<reference evidence="1 2" key="1">
    <citation type="journal article" date="2018" name="Sci. Rep.">
        <title>Genomic signatures of local adaptation to the degree of environmental predictability in rotifers.</title>
        <authorList>
            <person name="Franch-Gras L."/>
            <person name="Hahn C."/>
            <person name="Garcia-Roger E.M."/>
            <person name="Carmona M.J."/>
            <person name="Serra M."/>
            <person name="Gomez A."/>
        </authorList>
    </citation>
    <scope>NUCLEOTIDE SEQUENCE [LARGE SCALE GENOMIC DNA]</scope>
    <source>
        <strain evidence="1">HYR1</strain>
    </source>
</reference>
<dbReference type="Proteomes" id="UP000276133">
    <property type="component" value="Unassembled WGS sequence"/>
</dbReference>
<keyword evidence="2" id="KW-1185">Reference proteome</keyword>
<evidence type="ECO:0000313" key="1">
    <source>
        <dbReference type="EMBL" id="RNA26749.1"/>
    </source>
</evidence>
<dbReference type="AlphaFoldDB" id="A0A3M7RTG2"/>
<accession>A0A3M7RTG2</accession>
<comment type="caution">
    <text evidence="1">The sequence shown here is derived from an EMBL/GenBank/DDBJ whole genome shotgun (WGS) entry which is preliminary data.</text>
</comment>
<proteinExistence type="predicted"/>
<dbReference type="EMBL" id="REGN01002683">
    <property type="protein sequence ID" value="RNA26749.1"/>
    <property type="molecule type" value="Genomic_DNA"/>
</dbReference>
<sequence>MDFVLQIFLFGETYFFHLVSSSKISINLLKLRLKSISNFGQQKQEILNSHEFFISSIDLESSITELSPFANSSLLSGRINLSSSIESGG</sequence>
<evidence type="ECO:0000313" key="2">
    <source>
        <dbReference type="Proteomes" id="UP000276133"/>
    </source>
</evidence>
<gene>
    <name evidence="1" type="ORF">BpHYR1_051831</name>
</gene>
<organism evidence="1 2">
    <name type="scientific">Brachionus plicatilis</name>
    <name type="common">Marine rotifer</name>
    <name type="synonym">Brachionus muelleri</name>
    <dbReference type="NCBI Taxonomy" id="10195"/>
    <lineage>
        <taxon>Eukaryota</taxon>
        <taxon>Metazoa</taxon>
        <taxon>Spiralia</taxon>
        <taxon>Gnathifera</taxon>
        <taxon>Rotifera</taxon>
        <taxon>Eurotatoria</taxon>
        <taxon>Monogononta</taxon>
        <taxon>Pseudotrocha</taxon>
        <taxon>Ploima</taxon>
        <taxon>Brachionidae</taxon>
        <taxon>Brachionus</taxon>
    </lineage>
</organism>
<protein>
    <submittedName>
        <fullName evidence="1">Uncharacterized protein</fullName>
    </submittedName>
</protein>